<evidence type="ECO:0000313" key="2">
    <source>
        <dbReference type="EMBL" id="SDY14575.1"/>
    </source>
</evidence>
<keyword evidence="1" id="KW-1133">Transmembrane helix</keyword>
<dbReference type="EMBL" id="FNPB01000007">
    <property type="protein sequence ID" value="SDY14575.1"/>
    <property type="molecule type" value="Genomic_DNA"/>
</dbReference>
<name>A0A1H3HH75_9EURY</name>
<reference evidence="3" key="1">
    <citation type="submission" date="2016-10" db="EMBL/GenBank/DDBJ databases">
        <authorList>
            <person name="Varghese N."/>
            <person name="Submissions S."/>
        </authorList>
    </citation>
    <scope>NUCLEOTIDE SEQUENCE [LARGE SCALE GENOMIC DNA]</scope>
    <source>
        <strain evidence="3">CGMCC 1.10118</strain>
    </source>
</reference>
<organism evidence="2 3">
    <name type="scientific">Halobellus clavatus</name>
    <dbReference type="NCBI Taxonomy" id="660517"/>
    <lineage>
        <taxon>Archaea</taxon>
        <taxon>Methanobacteriati</taxon>
        <taxon>Methanobacteriota</taxon>
        <taxon>Stenosarchaea group</taxon>
        <taxon>Halobacteria</taxon>
        <taxon>Halobacteriales</taxon>
        <taxon>Haloferacaceae</taxon>
        <taxon>Halobellus</taxon>
    </lineage>
</organism>
<sequence>MNRLYMYNSAIAVIGLCLFVPAVVSIAAGEYSIPILLLTVGGGGMVSGAIYRSLRDDHEEFNISVGWLLLMIGLACLSVFGTVLSTL</sequence>
<feature type="transmembrane region" description="Helical" evidence="1">
    <location>
        <begin position="66"/>
        <end position="84"/>
    </location>
</feature>
<accession>A0A1H3HH75</accession>
<evidence type="ECO:0000256" key="1">
    <source>
        <dbReference type="SAM" id="Phobius"/>
    </source>
</evidence>
<keyword evidence="1" id="KW-0812">Transmembrane</keyword>
<dbReference type="OrthoDB" id="335355at2157"/>
<dbReference type="Proteomes" id="UP000199170">
    <property type="component" value="Unassembled WGS sequence"/>
</dbReference>
<dbReference type="RefSeq" id="WP_089767386.1">
    <property type="nucleotide sequence ID" value="NZ_FNPB01000007.1"/>
</dbReference>
<protein>
    <submittedName>
        <fullName evidence="2">Uncharacterized protein</fullName>
    </submittedName>
</protein>
<evidence type="ECO:0000313" key="3">
    <source>
        <dbReference type="Proteomes" id="UP000199170"/>
    </source>
</evidence>
<proteinExistence type="predicted"/>
<dbReference type="AlphaFoldDB" id="A0A1H3HH75"/>
<keyword evidence="1" id="KW-0472">Membrane</keyword>
<gene>
    <name evidence="2" type="ORF">SAMN04487946_10766</name>
</gene>
<feature type="transmembrane region" description="Helical" evidence="1">
    <location>
        <begin position="35"/>
        <end position="54"/>
    </location>
</feature>
<keyword evidence="3" id="KW-1185">Reference proteome</keyword>